<comment type="caution">
    <text evidence="3">The sequence shown here is derived from an EMBL/GenBank/DDBJ whole genome shotgun (WGS) entry which is preliminary data.</text>
</comment>
<dbReference type="AlphaFoldDB" id="A0A9X2CN14"/>
<evidence type="ECO:0000259" key="2">
    <source>
        <dbReference type="PROSITE" id="PS51371"/>
    </source>
</evidence>
<dbReference type="RefSeq" id="WP_248996911.1">
    <property type="nucleotide sequence ID" value="NZ_JAKIKP010000017.1"/>
</dbReference>
<evidence type="ECO:0000313" key="4">
    <source>
        <dbReference type="Proteomes" id="UP001139333"/>
    </source>
</evidence>
<dbReference type="InterPro" id="IPR046342">
    <property type="entry name" value="CBS_dom_sf"/>
</dbReference>
<proteinExistence type="predicted"/>
<sequence>MRNLELFSTAPVDHLLWSSKPCQSYLDASALELFTDFDTSRPIVVDTSTTAVGTLKIMEHTHSDMRLVVDKNDQFVGVITEQELLQRKLLVKAKENHVTINELLVTEVMIPRESLLALDYKQLEKAKVRDIVATLQESGLQHVLVVDRDTHHIRGLIAANDVQRKLYVSVEINQQPSFGKLYSASH</sequence>
<dbReference type="Pfam" id="PF00571">
    <property type="entry name" value="CBS"/>
    <property type="match status" value="1"/>
</dbReference>
<protein>
    <submittedName>
        <fullName evidence="3">CBS domain-containing protein</fullName>
    </submittedName>
</protein>
<dbReference type="SUPFAM" id="SSF54631">
    <property type="entry name" value="CBS-domain pair"/>
    <property type="match status" value="1"/>
</dbReference>
<keyword evidence="1" id="KW-0129">CBS domain</keyword>
<accession>A0A9X2CN14</accession>
<name>A0A9X2CN14_9GAMM</name>
<dbReference type="Gene3D" id="3.10.580.10">
    <property type="entry name" value="CBS-domain"/>
    <property type="match status" value="2"/>
</dbReference>
<dbReference type="InterPro" id="IPR000644">
    <property type="entry name" value="CBS_dom"/>
</dbReference>
<evidence type="ECO:0000256" key="1">
    <source>
        <dbReference type="PROSITE-ProRule" id="PRU00703"/>
    </source>
</evidence>
<reference evidence="3" key="1">
    <citation type="submission" date="2022-01" db="EMBL/GenBank/DDBJ databases">
        <title>Whole genome-based taxonomy of the Shewanellaceae.</title>
        <authorList>
            <person name="Martin-Rodriguez A.J."/>
        </authorList>
    </citation>
    <scope>NUCLEOTIDE SEQUENCE</scope>
    <source>
        <strain evidence="3">DSM 16422</strain>
    </source>
</reference>
<evidence type="ECO:0000313" key="3">
    <source>
        <dbReference type="EMBL" id="MCL1144245.1"/>
    </source>
</evidence>
<gene>
    <name evidence="3" type="ORF">L2672_16320</name>
</gene>
<feature type="domain" description="CBS" evidence="2">
    <location>
        <begin position="38"/>
        <end position="98"/>
    </location>
</feature>
<organism evidence="3 4">
    <name type="scientific">Shewanella gaetbuli</name>
    <dbReference type="NCBI Taxonomy" id="220752"/>
    <lineage>
        <taxon>Bacteria</taxon>
        <taxon>Pseudomonadati</taxon>
        <taxon>Pseudomonadota</taxon>
        <taxon>Gammaproteobacteria</taxon>
        <taxon>Alteromonadales</taxon>
        <taxon>Shewanellaceae</taxon>
        <taxon>Shewanella</taxon>
    </lineage>
</organism>
<keyword evidence="4" id="KW-1185">Reference proteome</keyword>
<dbReference type="Proteomes" id="UP001139333">
    <property type="component" value="Unassembled WGS sequence"/>
</dbReference>
<dbReference type="PROSITE" id="PS51371">
    <property type="entry name" value="CBS"/>
    <property type="match status" value="1"/>
</dbReference>
<dbReference type="EMBL" id="JAKIKP010000017">
    <property type="protein sequence ID" value="MCL1144245.1"/>
    <property type="molecule type" value="Genomic_DNA"/>
</dbReference>